<proteinExistence type="predicted"/>
<reference evidence="2" key="1">
    <citation type="submission" date="2018-08" db="EMBL/GenBank/DDBJ databases">
        <title>Identification of Burkholderia cepacia strains that express a Burkholderia pseudomallei-like capsular polysaccharide.</title>
        <authorList>
            <person name="Burtnick M.N."/>
            <person name="Vongsouvath M."/>
            <person name="Newton P."/>
            <person name="Wuthiekanun V."/>
            <person name="Limmathurotsakul D."/>
            <person name="Brett P.J."/>
            <person name="Chantratita N."/>
            <person name="Dance D.A."/>
        </authorList>
    </citation>
    <scope>NUCLEOTIDE SEQUENCE</scope>
    <source>
        <strain evidence="2">SBXCC001</strain>
    </source>
</reference>
<evidence type="ECO:0000313" key="2">
    <source>
        <dbReference type="EMBL" id="MDW9253930.1"/>
    </source>
</evidence>
<evidence type="ECO:0000256" key="1">
    <source>
        <dbReference type="SAM" id="MobiDB-lite"/>
    </source>
</evidence>
<dbReference type="EMBL" id="QXCT01000002">
    <property type="protein sequence ID" value="MDW9253930.1"/>
    <property type="molecule type" value="Genomic_DNA"/>
</dbReference>
<dbReference type="Proteomes" id="UP001272137">
    <property type="component" value="Unassembled WGS sequence"/>
</dbReference>
<sequence>MQLSAPPRERPLAREGETAAARASMRRARGRAAAHAQPFGATIARMAPTTKTARALRRARRYHRGIPNLAAPPGASR</sequence>
<accession>A0AAW9CSE7</accession>
<name>A0AAW9CSE7_BURTH</name>
<organism evidence="2 3">
    <name type="scientific">Burkholderia thailandensis</name>
    <dbReference type="NCBI Taxonomy" id="57975"/>
    <lineage>
        <taxon>Bacteria</taxon>
        <taxon>Pseudomonadati</taxon>
        <taxon>Pseudomonadota</taxon>
        <taxon>Betaproteobacteria</taxon>
        <taxon>Burkholderiales</taxon>
        <taxon>Burkholderiaceae</taxon>
        <taxon>Burkholderia</taxon>
        <taxon>pseudomallei group</taxon>
    </lineage>
</organism>
<gene>
    <name evidence="2" type="ORF">C7S16_2078</name>
</gene>
<evidence type="ECO:0000313" key="3">
    <source>
        <dbReference type="Proteomes" id="UP001272137"/>
    </source>
</evidence>
<feature type="compositionally biased region" description="Basic and acidic residues" evidence="1">
    <location>
        <begin position="7"/>
        <end position="17"/>
    </location>
</feature>
<feature type="region of interest" description="Disordered" evidence="1">
    <location>
        <begin position="1"/>
        <end position="52"/>
    </location>
</feature>
<protein>
    <submittedName>
        <fullName evidence="2">Uncharacterized protein</fullName>
    </submittedName>
</protein>
<dbReference type="AlphaFoldDB" id="A0AAW9CSE7"/>
<comment type="caution">
    <text evidence="2">The sequence shown here is derived from an EMBL/GenBank/DDBJ whole genome shotgun (WGS) entry which is preliminary data.</text>
</comment>